<comment type="caution">
    <text evidence="1">The sequence shown here is derived from an EMBL/GenBank/DDBJ whole genome shotgun (WGS) entry which is preliminary data.</text>
</comment>
<proteinExistence type="predicted"/>
<name>A0A4E0RYN6_FASHE</name>
<protein>
    <submittedName>
        <fullName evidence="1">Uncharacterized protein</fullName>
    </submittedName>
</protein>
<gene>
    <name evidence="1" type="ORF">D915_007201</name>
</gene>
<evidence type="ECO:0000313" key="2">
    <source>
        <dbReference type="Proteomes" id="UP000230066"/>
    </source>
</evidence>
<keyword evidence="2" id="KW-1185">Reference proteome</keyword>
<dbReference type="EMBL" id="JXXN02003313">
    <property type="protein sequence ID" value="THD21720.1"/>
    <property type="molecule type" value="Genomic_DNA"/>
</dbReference>
<dbReference type="Proteomes" id="UP000230066">
    <property type="component" value="Unassembled WGS sequence"/>
</dbReference>
<accession>A0A4E0RYN6</accession>
<reference evidence="1" key="1">
    <citation type="submission" date="2019-03" db="EMBL/GenBank/DDBJ databases">
        <title>Improved annotation for the trematode Fasciola hepatica.</title>
        <authorList>
            <person name="Choi Y.-J."/>
            <person name="Martin J."/>
            <person name="Mitreva M."/>
        </authorList>
    </citation>
    <scope>NUCLEOTIDE SEQUENCE [LARGE SCALE GENOMIC DNA]</scope>
</reference>
<sequence>MGLRLFIPSRNAARLLQIAPASSYIYTGHTRLLNRSSILKQGWRYSDPGLSAFETASNDTILPWHSGGPTWKPYFLAMYVNNILYEYPQDASRATHVVCELSNRTHEDYMDYMSFDWPYPMQPMFLLDTATQACFEETVELMANDCCKR</sequence>
<organism evidence="1 2">
    <name type="scientific">Fasciola hepatica</name>
    <name type="common">Liver fluke</name>
    <dbReference type="NCBI Taxonomy" id="6192"/>
    <lineage>
        <taxon>Eukaryota</taxon>
        <taxon>Metazoa</taxon>
        <taxon>Spiralia</taxon>
        <taxon>Lophotrochozoa</taxon>
        <taxon>Platyhelminthes</taxon>
        <taxon>Trematoda</taxon>
        <taxon>Digenea</taxon>
        <taxon>Plagiorchiida</taxon>
        <taxon>Echinostomata</taxon>
        <taxon>Echinostomatoidea</taxon>
        <taxon>Fasciolidae</taxon>
        <taxon>Fasciola</taxon>
    </lineage>
</organism>
<evidence type="ECO:0000313" key="1">
    <source>
        <dbReference type="EMBL" id="THD21720.1"/>
    </source>
</evidence>
<dbReference type="AlphaFoldDB" id="A0A4E0RYN6"/>